<keyword evidence="1" id="KW-0695">RNA-directed DNA polymerase</keyword>
<accession>A0A699IS20</accession>
<dbReference type="PANTHER" id="PTHR33067:SF9">
    <property type="entry name" value="RNA-DIRECTED DNA POLYMERASE"/>
    <property type="match status" value="1"/>
</dbReference>
<sequence length="323" mass="36310">ITITFDLPTVEPKDSLRIRDERLDTIPEMESSKFIKSSVENLVPNPSVSEDLSDSDDNESFSDEDLSKEIYSNPLFDEEIISMKIDPHHFNAESDLIESLLNQDSLIIYSSSKIDSLLDEFAGLKSCMALADLGASINLIPLSVWKKLSLPGLTPTRMTLELATRSFTYLAGIAEDVFVKVGKFTFPVDFVVVDYDVDPRVPFILGRPFLRTSRALVEVHVKELILRDGDEKLIFHADSTSKYPHKHGNESVNMINFIDITCEDHFPKVLKFKKSNHPSNGSTTPFSDSSSNLTPFKTSDSLLEEFADELALLDPFPLRNKDE</sequence>
<dbReference type="EMBL" id="BKCJ010308854">
    <property type="protein sequence ID" value="GEZ67724.1"/>
    <property type="molecule type" value="Genomic_DNA"/>
</dbReference>
<reference evidence="1" key="1">
    <citation type="journal article" date="2019" name="Sci. Rep.">
        <title>Draft genome of Tanacetum cinerariifolium, the natural source of mosquito coil.</title>
        <authorList>
            <person name="Yamashiro T."/>
            <person name="Shiraishi A."/>
            <person name="Satake H."/>
            <person name="Nakayama K."/>
        </authorList>
    </citation>
    <scope>NUCLEOTIDE SEQUENCE</scope>
</reference>
<dbReference type="PANTHER" id="PTHR33067">
    <property type="entry name" value="RNA-DIRECTED DNA POLYMERASE-RELATED"/>
    <property type="match status" value="1"/>
</dbReference>
<feature type="non-terminal residue" evidence="1">
    <location>
        <position position="323"/>
    </location>
</feature>
<keyword evidence="1" id="KW-0808">Transferase</keyword>
<proteinExistence type="predicted"/>
<comment type="caution">
    <text evidence="1">The sequence shown here is derived from an EMBL/GenBank/DDBJ whole genome shotgun (WGS) entry which is preliminary data.</text>
</comment>
<feature type="non-terminal residue" evidence="1">
    <location>
        <position position="1"/>
    </location>
</feature>
<evidence type="ECO:0000313" key="1">
    <source>
        <dbReference type="EMBL" id="GEZ67724.1"/>
    </source>
</evidence>
<dbReference type="InterPro" id="IPR021109">
    <property type="entry name" value="Peptidase_aspartic_dom_sf"/>
</dbReference>
<dbReference type="Gene3D" id="2.40.70.10">
    <property type="entry name" value="Acid Proteases"/>
    <property type="match status" value="1"/>
</dbReference>
<organism evidence="1">
    <name type="scientific">Tanacetum cinerariifolium</name>
    <name type="common">Dalmatian daisy</name>
    <name type="synonym">Chrysanthemum cinerariifolium</name>
    <dbReference type="NCBI Taxonomy" id="118510"/>
    <lineage>
        <taxon>Eukaryota</taxon>
        <taxon>Viridiplantae</taxon>
        <taxon>Streptophyta</taxon>
        <taxon>Embryophyta</taxon>
        <taxon>Tracheophyta</taxon>
        <taxon>Spermatophyta</taxon>
        <taxon>Magnoliopsida</taxon>
        <taxon>eudicotyledons</taxon>
        <taxon>Gunneridae</taxon>
        <taxon>Pentapetalae</taxon>
        <taxon>asterids</taxon>
        <taxon>campanulids</taxon>
        <taxon>Asterales</taxon>
        <taxon>Asteraceae</taxon>
        <taxon>Asteroideae</taxon>
        <taxon>Anthemideae</taxon>
        <taxon>Anthemidinae</taxon>
        <taxon>Tanacetum</taxon>
    </lineage>
</organism>
<dbReference type="GO" id="GO:0003964">
    <property type="term" value="F:RNA-directed DNA polymerase activity"/>
    <property type="evidence" value="ECO:0007669"/>
    <property type="project" value="UniProtKB-KW"/>
</dbReference>
<dbReference type="CDD" id="cd00303">
    <property type="entry name" value="retropepsin_like"/>
    <property type="match status" value="1"/>
</dbReference>
<dbReference type="Pfam" id="PF13650">
    <property type="entry name" value="Asp_protease_2"/>
    <property type="match status" value="1"/>
</dbReference>
<dbReference type="SUPFAM" id="SSF50630">
    <property type="entry name" value="Acid proteases"/>
    <property type="match status" value="1"/>
</dbReference>
<keyword evidence="1" id="KW-0548">Nucleotidyltransferase</keyword>
<gene>
    <name evidence="1" type="ORF">Tci_539697</name>
</gene>
<name>A0A699IS20_TANCI</name>
<protein>
    <submittedName>
        <fullName evidence="1">Reverse transcriptase domain-containing protein</fullName>
    </submittedName>
</protein>
<dbReference type="AlphaFoldDB" id="A0A699IS20"/>